<gene>
    <name evidence="1" type="ordered locus">Dtpsy_1527</name>
</gene>
<evidence type="ECO:0000313" key="1">
    <source>
        <dbReference type="EMBL" id="ACM32988.1"/>
    </source>
</evidence>
<keyword evidence="2" id="KW-1185">Reference proteome</keyword>
<name>A0A9J9QC82_ACIET</name>
<dbReference type="Proteomes" id="UP000000450">
    <property type="component" value="Chromosome"/>
</dbReference>
<sequence length="125" mass="12522">MGIIAAMNWPRLSLTLRTWVLGWFMASLGVAVASPLVHPQSLQLVCSASGAVMLMVQADDGSVGALGASGMDCPLCAPAGAPPAPETALVEPPPPLAHALQPIEAARIAAATAAPLPARGPPSTL</sequence>
<protein>
    <recommendedName>
        <fullName evidence="3">DUF2946 domain-containing protein</fullName>
    </recommendedName>
</protein>
<dbReference type="Pfam" id="PF11162">
    <property type="entry name" value="DUF2946"/>
    <property type="match status" value="1"/>
</dbReference>
<dbReference type="KEGG" id="dia:Dtpsy_1527"/>
<reference evidence="1 2" key="1">
    <citation type="journal article" date="2010" name="J. Bacteriol.">
        <title>Completed genome sequence of the anaerobic iron-oxidizing bacterium Acidovorax ebreus strain TPSY.</title>
        <authorList>
            <person name="Byrne-Bailey K.G."/>
            <person name="Weber K.A."/>
            <person name="Chair A.H."/>
            <person name="Bose S."/>
            <person name="Knox T."/>
            <person name="Spanbauer T.L."/>
            <person name="Chertkov O."/>
            <person name="Coates J.D."/>
        </authorList>
    </citation>
    <scope>NUCLEOTIDE SEQUENCE [LARGE SCALE GENOMIC DNA]</scope>
    <source>
        <strain evidence="1 2">TPSY</strain>
    </source>
</reference>
<dbReference type="InterPro" id="IPR021333">
    <property type="entry name" value="DUF2946"/>
</dbReference>
<organism evidence="1 2">
    <name type="scientific">Acidovorax ebreus (strain TPSY)</name>
    <name type="common">Diaphorobacter sp. (strain TPSY)</name>
    <dbReference type="NCBI Taxonomy" id="535289"/>
    <lineage>
        <taxon>Bacteria</taxon>
        <taxon>Pseudomonadati</taxon>
        <taxon>Pseudomonadota</taxon>
        <taxon>Betaproteobacteria</taxon>
        <taxon>Burkholderiales</taxon>
        <taxon>Comamonadaceae</taxon>
        <taxon>Diaphorobacter</taxon>
    </lineage>
</organism>
<evidence type="ECO:0000313" key="2">
    <source>
        <dbReference type="Proteomes" id="UP000000450"/>
    </source>
</evidence>
<dbReference type="EMBL" id="CP001392">
    <property type="protein sequence ID" value="ACM32988.1"/>
    <property type="molecule type" value="Genomic_DNA"/>
</dbReference>
<evidence type="ECO:0008006" key="3">
    <source>
        <dbReference type="Google" id="ProtNLM"/>
    </source>
</evidence>
<dbReference type="AlphaFoldDB" id="A0A9J9QC82"/>
<proteinExistence type="predicted"/>
<accession>A0A9J9QC82</accession>